<keyword evidence="4" id="KW-1185">Reference proteome</keyword>
<dbReference type="InterPro" id="IPR005564">
    <property type="entry name" value="Major_capsid_GpE"/>
</dbReference>
<evidence type="ECO:0000256" key="2">
    <source>
        <dbReference type="ARBA" id="ARBA00023200"/>
    </source>
</evidence>
<accession>A0A0F6R986</accession>
<keyword evidence="1" id="KW-0167">Capsid protein</keyword>
<keyword evidence="1" id="KW-0946">Virion</keyword>
<evidence type="ECO:0008006" key="5">
    <source>
        <dbReference type="Google" id="ProtNLM"/>
    </source>
</evidence>
<reference evidence="3 4" key="1">
    <citation type="journal article" date="2015" name="BMC Genomics">
        <title>Analysis of whole genome sequencing for the Escherichia coli O157:H7 typing phages.</title>
        <authorList>
            <person name="Cowley L.A."/>
            <person name="Beckett S.J."/>
            <person name="Chase-Topping M."/>
            <person name="Perry N."/>
            <person name="Dallman T.J."/>
            <person name="Gally D.L."/>
            <person name="Jenkins C."/>
        </authorList>
    </citation>
    <scope>NUCLEOTIDE SEQUENCE [LARGE SCALE GENOMIC DNA]</scope>
</reference>
<dbReference type="Pfam" id="PF03864">
    <property type="entry name" value="Phage_cap_E"/>
    <property type="match status" value="1"/>
</dbReference>
<sequence>MITRKDEFGIVDLGATLDLVPRQFRLITGMDLFETRLGTSTIAQIERVDEVVTDIPARRRGGERNYVGNERAQVKNLNIPFFPLDKGITAADVQNFRRYFTPDAPKTVQDVVTRVVRRIRVSHEALREKALFQAILGKSYAPGDATCQYNYYTLWGVDQKSVEIDPAKADQDPMEVLEEARLHIALQAGDNAAGYRIVALCSPEFFSAVTHHPLVELAYTYYGSAQEPLRRRLGAGGQDSVYRVFEHKGITFIEDISGNIPKKEARILPMGIDQMFQLHFAPADDVNEANTPAQELYMWYKHSAYLREEKIESETSMLAVNTRPELVVKATLKGGNH</sequence>
<organism evidence="3 4">
    <name type="scientific">Escherichia coli O157 typing phage 14</name>
    <dbReference type="NCBI Taxonomy" id="1508676"/>
    <lineage>
        <taxon>Viruses</taxon>
        <taxon>Duplodnaviria</taxon>
        <taxon>Heunggongvirae</taxon>
        <taxon>Uroviricota</taxon>
        <taxon>Caudoviricetes</taxon>
        <taxon>Vequintavirinae</taxon>
        <taxon>Vequintavirus</taxon>
        <taxon>Vequintavirus TP14</taxon>
    </lineage>
</organism>
<dbReference type="EMBL" id="KP869112">
    <property type="protein sequence ID" value="AKE47034.1"/>
    <property type="molecule type" value="Genomic_DNA"/>
</dbReference>
<proteinExistence type="predicted"/>
<evidence type="ECO:0000313" key="3">
    <source>
        <dbReference type="EMBL" id="AKE47034.1"/>
    </source>
</evidence>
<dbReference type="GO" id="GO:0019028">
    <property type="term" value="C:viral capsid"/>
    <property type="evidence" value="ECO:0007669"/>
    <property type="project" value="UniProtKB-KW"/>
</dbReference>
<keyword evidence="2" id="KW-1035">Host cytoplasm</keyword>
<evidence type="ECO:0000313" key="4">
    <source>
        <dbReference type="Proteomes" id="UP000257866"/>
    </source>
</evidence>
<evidence type="ECO:0000256" key="1">
    <source>
        <dbReference type="ARBA" id="ARBA00022561"/>
    </source>
</evidence>
<dbReference type="Proteomes" id="UP000257866">
    <property type="component" value="Segment"/>
</dbReference>
<name>A0A0F6R986_9CAUD</name>
<protein>
    <recommendedName>
        <fullName evidence="5">Major head protein</fullName>
    </recommendedName>
</protein>
<gene>
    <name evidence="3" type="ORF">ECTP14_02258</name>
</gene>